<dbReference type="EMBL" id="SJPU01000003">
    <property type="protein sequence ID" value="TWU10602.1"/>
    <property type="molecule type" value="Genomic_DNA"/>
</dbReference>
<evidence type="ECO:0000256" key="1">
    <source>
        <dbReference type="SAM" id="MobiDB-lite"/>
    </source>
</evidence>
<protein>
    <submittedName>
        <fullName evidence="2">Uncharacterized protein</fullName>
    </submittedName>
</protein>
<gene>
    <name evidence="2" type="ORF">Poly21_45080</name>
</gene>
<dbReference type="AlphaFoldDB" id="A0A5C6BFZ4"/>
<feature type="region of interest" description="Disordered" evidence="1">
    <location>
        <begin position="1"/>
        <end position="27"/>
    </location>
</feature>
<evidence type="ECO:0000313" key="3">
    <source>
        <dbReference type="Proteomes" id="UP000319908"/>
    </source>
</evidence>
<sequence length="40" mass="4423">MKAHGKKEKRWPGNCSANVNSSLTQGTQWPTDLLKLRGLA</sequence>
<organism evidence="2 3">
    <name type="scientific">Allorhodopirellula heiligendammensis</name>
    <dbReference type="NCBI Taxonomy" id="2714739"/>
    <lineage>
        <taxon>Bacteria</taxon>
        <taxon>Pseudomonadati</taxon>
        <taxon>Planctomycetota</taxon>
        <taxon>Planctomycetia</taxon>
        <taxon>Pirellulales</taxon>
        <taxon>Pirellulaceae</taxon>
        <taxon>Allorhodopirellula</taxon>
    </lineage>
</organism>
<proteinExistence type="predicted"/>
<accession>A0A5C6BFZ4</accession>
<feature type="compositionally biased region" description="Polar residues" evidence="1">
    <location>
        <begin position="15"/>
        <end position="27"/>
    </location>
</feature>
<dbReference type="Proteomes" id="UP000319908">
    <property type="component" value="Unassembled WGS sequence"/>
</dbReference>
<reference evidence="2 3" key="1">
    <citation type="journal article" date="2020" name="Antonie Van Leeuwenhoek">
        <title>Rhodopirellula heiligendammensis sp. nov., Rhodopirellula pilleata sp. nov., and Rhodopirellula solitaria sp. nov. isolated from natural or artificial marine surfaces in Northern Germany and California, USA, and emended description of the genus Rhodopirellula.</title>
        <authorList>
            <person name="Kallscheuer N."/>
            <person name="Wiegand S."/>
            <person name="Jogler M."/>
            <person name="Boedeker C."/>
            <person name="Peeters S.H."/>
            <person name="Rast P."/>
            <person name="Heuer A."/>
            <person name="Jetten M.S.M."/>
            <person name="Rohde M."/>
            <person name="Jogler C."/>
        </authorList>
    </citation>
    <scope>NUCLEOTIDE SEQUENCE [LARGE SCALE GENOMIC DNA]</scope>
    <source>
        <strain evidence="2 3">Poly21</strain>
    </source>
</reference>
<comment type="caution">
    <text evidence="2">The sequence shown here is derived from an EMBL/GenBank/DDBJ whole genome shotgun (WGS) entry which is preliminary data.</text>
</comment>
<keyword evidence="3" id="KW-1185">Reference proteome</keyword>
<name>A0A5C6BFZ4_9BACT</name>
<evidence type="ECO:0000313" key="2">
    <source>
        <dbReference type="EMBL" id="TWU10602.1"/>
    </source>
</evidence>